<dbReference type="Pfam" id="PF15919">
    <property type="entry name" value="HicB_lk_antitox"/>
    <property type="match status" value="1"/>
</dbReference>
<keyword evidence="3" id="KW-1185">Reference proteome</keyword>
<dbReference type="Proteomes" id="UP000535078">
    <property type="component" value="Unassembled WGS sequence"/>
</dbReference>
<dbReference type="InterPro" id="IPR051404">
    <property type="entry name" value="TA_system_antitoxin"/>
</dbReference>
<reference evidence="2 3" key="1">
    <citation type="submission" date="2020-03" db="EMBL/GenBank/DDBJ databases">
        <title>Genomic Encyclopedia of Type Strains, Phase IV (KMG-IV): sequencing the most valuable type-strain genomes for metagenomic binning, comparative biology and taxonomic classification.</title>
        <authorList>
            <person name="Goeker M."/>
        </authorList>
    </citation>
    <scope>NUCLEOTIDE SEQUENCE [LARGE SCALE GENOMIC DNA]</scope>
    <source>
        <strain evidence="2 3">DSM 25229</strain>
    </source>
</reference>
<dbReference type="PANTHER" id="PTHR34504">
    <property type="entry name" value="ANTITOXIN HICB"/>
    <property type="match status" value="1"/>
</dbReference>
<feature type="domain" description="HicB-like antitoxin of toxin-antitoxin system" evidence="1">
    <location>
        <begin position="15"/>
        <end position="64"/>
    </location>
</feature>
<dbReference type="EMBL" id="JAATIT010000003">
    <property type="protein sequence ID" value="NJB90193.1"/>
    <property type="molecule type" value="Genomic_DNA"/>
</dbReference>
<proteinExistence type="predicted"/>
<comment type="caution">
    <text evidence="2">The sequence shown here is derived from an EMBL/GenBank/DDBJ whole genome shotgun (WGS) entry which is preliminary data.</text>
</comment>
<dbReference type="Gene3D" id="3.30.160.250">
    <property type="match status" value="1"/>
</dbReference>
<dbReference type="AlphaFoldDB" id="A0A7X5XSN0"/>
<name>A0A7X5XSN0_9SPHN</name>
<evidence type="ECO:0000259" key="1">
    <source>
        <dbReference type="Pfam" id="PF15919"/>
    </source>
</evidence>
<protein>
    <submittedName>
        <fullName evidence="2">Putative RNase H-like HicB family nuclease</fullName>
    </submittedName>
</protein>
<evidence type="ECO:0000313" key="3">
    <source>
        <dbReference type="Proteomes" id="UP000535078"/>
    </source>
</evidence>
<dbReference type="PANTHER" id="PTHR34504:SF2">
    <property type="entry name" value="UPF0150 PROTEIN SSL0259"/>
    <property type="match status" value="1"/>
</dbReference>
<organism evidence="2 3">
    <name type="scientific">Sphingopyxis italica</name>
    <dbReference type="NCBI Taxonomy" id="1129133"/>
    <lineage>
        <taxon>Bacteria</taxon>
        <taxon>Pseudomonadati</taxon>
        <taxon>Pseudomonadota</taxon>
        <taxon>Alphaproteobacteria</taxon>
        <taxon>Sphingomonadales</taxon>
        <taxon>Sphingomonadaceae</taxon>
        <taxon>Sphingopyxis</taxon>
    </lineage>
</organism>
<gene>
    <name evidence="2" type="ORF">GGR90_002387</name>
</gene>
<accession>A0A7X5XSN0</accession>
<dbReference type="InterPro" id="IPR035069">
    <property type="entry name" value="TTHA1013/TTHA0281-like"/>
</dbReference>
<evidence type="ECO:0000313" key="2">
    <source>
        <dbReference type="EMBL" id="NJB90193.1"/>
    </source>
</evidence>
<dbReference type="InterPro" id="IPR031807">
    <property type="entry name" value="HicB-like"/>
</dbReference>
<dbReference type="RefSeq" id="WP_381449531.1">
    <property type="nucleotide sequence ID" value="NZ_JAATIT010000003.1"/>
</dbReference>
<sequence>MMQHRYHINVFWYPDDNCWVADVPDLKPCSAHGDTPSEAIAEAEIAIELWLETAKENGLPVPPPRYRPAIYAAA</sequence>
<dbReference type="SUPFAM" id="SSF143100">
    <property type="entry name" value="TTHA1013/TTHA0281-like"/>
    <property type="match status" value="1"/>
</dbReference>